<dbReference type="GO" id="GO:0044423">
    <property type="term" value="C:virion component"/>
    <property type="evidence" value="ECO:0007669"/>
    <property type="project" value="UniProtKB-KW"/>
</dbReference>
<dbReference type="InterPro" id="IPR011050">
    <property type="entry name" value="Pectin_lyase_fold/virulence"/>
</dbReference>
<dbReference type="GO" id="GO:0019058">
    <property type="term" value="P:viral life cycle"/>
    <property type="evidence" value="ECO:0007669"/>
    <property type="project" value="UniProtKB-ARBA"/>
</dbReference>
<name>A0A1J0GW76_9CAUD</name>
<dbReference type="EMBL" id="KX925554">
    <property type="protein sequence ID" value="APC46441.1"/>
    <property type="molecule type" value="Genomic_DNA"/>
</dbReference>
<dbReference type="SUPFAM" id="SSF51126">
    <property type="entry name" value="Pectin lyase-like"/>
    <property type="match status" value="1"/>
</dbReference>
<proteinExistence type="predicted"/>
<dbReference type="Proteomes" id="UP000224898">
    <property type="component" value="Segment"/>
</dbReference>
<keyword evidence="4" id="KW-1185">Reference proteome</keyword>
<dbReference type="RefSeq" id="YP_009831906.1">
    <property type="nucleotide sequence ID" value="NC_048650.1"/>
</dbReference>
<dbReference type="Gene3D" id="2.160.20.10">
    <property type="entry name" value="Single-stranded right-handed beta-helix, Pectin lyase-like"/>
    <property type="match status" value="1"/>
</dbReference>
<dbReference type="GeneID" id="55601415"/>
<keyword evidence="2" id="KW-0946">Virion</keyword>
<protein>
    <submittedName>
        <fullName evidence="3">Collagen triple helix repeat-containing protein</fullName>
    </submittedName>
</protein>
<evidence type="ECO:0000313" key="4">
    <source>
        <dbReference type="Proteomes" id="UP000224898"/>
    </source>
</evidence>
<dbReference type="KEGG" id="vg:55601415"/>
<dbReference type="InterPro" id="IPR012334">
    <property type="entry name" value="Pectin_lyas_fold"/>
</dbReference>
<evidence type="ECO:0000313" key="3">
    <source>
        <dbReference type="EMBL" id="APC46441.1"/>
    </source>
</evidence>
<evidence type="ECO:0000256" key="1">
    <source>
        <dbReference type="ARBA" id="ARBA00004328"/>
    </source>
</evidence>
<organism evidence="3 4">
    <name type="scientific">Streptomyces phage BRock</name>
    <dbReference type="NCBI Taxonomy" id="1913591"/>
    <lineage>
        <taxon>Viruses</taxon>
        <taxon>Duplodnaviria</taxon>
        <taxon>Heunggongvirae</taxon>
        <taxon>Uroviricota</taxon>
        <taxon>Caudoviricetes</taxon>
        <taxon>Borockvirus</taxon>
        <taxon>Borockvirus brock</taxon>
    </lineage>
</organism>
<comment type="subcellular location">
    <subcellularLocation>
        <location evidence="1">Virion</location>
    </subcellularLocation>
</comment>
<keyword evidence="3" id="KW-0176">Collagen</keyword>
<reference evidence="3 4" key="1">
    <citation type="submission" date="2016-09" db="EMBL/GenBank/DDBJ databases">
        <title>Complete Genome Sequence of Streptomyces 5a phage BRock.</title>
        <authorList>
            <person name="Crossman A."/>
            <person name="Baron S."/>
            <person name="Jamdagni P."/>
            <person name="Khatri P."/>
            <person name="Sharma D."/>
            <person name="Pandey M."/>
            <person name="Goyal S."/>
            <person name="Kumar S."/>
            <person name="Phogat A."/>
            <person name="Chawla G."/>
            <person name="Pasricha M."/>
            <person name="Gupta K."/>
            <person name="Bazzad D."/>
            <person name="Aggarwal V."/>
            <person name="Poughat A."/>
            <person name="Singh K."/>
            <person name="Rana P."/>
            <person name="Gautam R."/>
            <person name="Sharma V."/>
            <person name="Tyagi D."/>
            <person name="Shahi A."/>
            <person name="Jangra N."/>
            <person name="Malik M."/>
            <person name="Sidhu P.K."/>
            <person name="Malik S."/>
            <person name="Ghalyan Y."/>
            <person name="Sharma S.S."/>
            <person name="Malik A."/>
            <person name="Chuttani R."/>
            <person name="Bamal N."/>
            <person name="Bhadula D."/>
            <person name="Batra A."/>
            <person name="Temple L."/>
            <person name="Nehra K."/>
        </authorList>
    </citation>
    <scope>NUCLEOTIDE SEQUENCE [LARGE SCALE GENOMIC DNA]</scope>
</reference>
<accession>A0A1J0GW76</accession>
<sequence>MTFTPIAPGTTNWDVPLNGALTTQDNSLASAQGDIAGLQSSVAALQTSVAALNGIVTGATFYRLVAASDASAEVKAKADYVCDGAGDQVEIQAAINAAQLEGGGAIQLSEGTFNIASPLVINGTLTETNPRTIILNGCGQYATMIVPTINVNGIALSDWAQCTISNLGIQINGSGSGIVATGVTSGTTRSFWNSSFTNIRVTGSYVTTNTGWGMNLEMPYRSTFDNIEIEGTRNGIKLVNTNSSTTSGYSSFERIRIDLVGTNGVGIHLRSDSGNLSRNTFNLMDMRAASTGCTGILVDGAANSRSHRFWAADIDQFSIAVAATSCESTVFDINYLAGDVNQAGNKGFVAGAASFNNVFSARKVLIGTADALSVFEDNGTTADSPNIFERIRIENSAGGTVTYSRQPHTVQRDIVTGNLGNPLPAGLLQYPTSGYNNPEFRASDHGLISWTTDTVTASNTSITQAGIPIYTKIKLTERVNLITNILVVITTAGATLTANQNFAGIYDSSGTRLGVTADQSGTWNSTGLKTMALTAPLTLGPGYYYIALLTNGTTQPTFLAAGATAQGVGINANLTVATARALSGPAGGVTSLPASVTLGSQVLTGAVRWSGLT</sequence>
<evidence type="ECO:0000256" key="2">
    <source>
        <dbReference type="ARBA" id="ARBA00022844"/>
    </source>
</evidence>
<dbReference type="GO" id="GO:0051701">
    <property type="term" value="P:biological process involved in interaction with host"/>
    <property type="evidence" value="ECO:0007669"/>
    <property type="project" value="UniProtKB-ARBA"/>
</dbReference>